<evidence type="ECO:0000313" key="1">
    <source>
        <dbReference type="EMBL" id="MPN25835.1"/>
    </source>
</evidence>
<dbReference type="AlphaFoldDB" id="A0A645GGM7"/>
<protein>
    <submittedName>
        <fullName evidence="1">Uncharacterized protein</fullName>
    </submittedName>
</protein>
<name>A0A645GGM7_9ZZZZ</name>
<gene>
    <name evidence="1" type="ORF">SDC9_173251</name>
</gene>
<accession>A0A645GGM7</accession>
<sequence length="113" mass="13113">MGFIENKYGRTAQKVAHAVIQFVAQITVTVINRPLHDKIDELAFTFGFPQDIFLNQRFKNIVIHRFGVDHSIHKDDRELQIFVFVDPDMVKNNILAIVEQLLQHFCSDFLIAC</sequence>
<organism evidence="1">
    <name type="scientific">bioreactor metagenome</name>
    <dbReference type="NCBI Taxonomy" id="1076179"/>
    <lineage>
        <taxon>unclassified sequences</taxon>
        <taxon>metagenomes</taxon>
        <taxon>ecological metagenomes</taxon>
    </lineage>
</organism>
<proteinExistence type="predicted"/>
<reference evidence="1" key="1">
    <citation type="submission" date="2019-08" db="EMBL/GenBank/DDBJ databases">
        <authorList>
            <person name="Kucharzyk K."/>
            <person name="Murdoch R.W."/>
            <person name="Higgins S."/>
            <person name="Loffler F."/>
        </authorList>
    </citation>
    <scope>NUCLEOTIDE SEQUENCE</scope>
</reference>
<comment type="caution">
    <text evidence="1">The sequence shown here is derived from an EMBL/GenBank/DDBJ whole genome shotgun (WGS) entry which is preliminary data.</text>
</comment>
<dbReference type="EMBL" id="VSSQ01075153">
    <property type="protein sequence ID" value="MPN25835.1"/>
    <property type="molecule type" value="Genomic_DNA"/>
</dbReference>